<dbReference type="SUPFAM" id="SSF89733">
    <property type="entry name" value="L-sulfolactate dehydrogenase-like"/>
    <property type="match status" value="1"/>
</dbReference>
<proteinExistence type="inferred from homology"/>
<dbReference type="Gene3D" id="3.30.1370.60">
    <property type="entry name" value="Hypothetical oxidoreductase yiak, domain 2"/>
    <property type="match status" value="1"/>
</dbReference>
<dbReference type="EMBL" id="VLTJ01000002">
    <property type="protein sequence ID" value="TSH98982.1"/>
    <property type="molecule type" value="Genomic_DNA"/>
</dbReference>
<dbReference type="InterPro" id="IPR043144">
    <property type="entry name" value="Mal/L-sulf/L-lact_DH-like_ah"/>
</dbReference>
<dbReference type="Proteomes" id="UP000318405">
    <property type="component" value="Unassembled WGS sequence"/>
</dbReference>
<gene>
    <name evidence="3" type="ORF">FOZ76_01010</name>
</gene>
<comment type="similarity">
    <text evidence="1">Belongs to the LDH2/MDH2 oxidoreductase family.</text>
</comment>
<keyword evidence="2" id="KW-0560">Oxidoreductase</keyword>
<dbReference type="Gene3D" id="1.10.1530.10">
    <property type="match status" value="1"/>
</dbReference>
<dbReference type="PANTHER" id="PTHR11091:SF0">
    <property type="entry name" value="MALATE DEHYDROGENASE"/>
    <property type="match status" value="1"/>
</dbReference>
<evidence type="ECO:0000313" key="4">
    <source>
        <dbReference type="Proteomes" id="UP000318405"/>
    </source>
</evidence>
<evidence type="ECO:0000256" key="1">
    <source>
        <dbReference type="ARBA" id="ARBA00006056"/>
    </source>
</evidence>
<dbReference type="Pfam" id="PF02615">
    <property type="entry name" value="Ldh_2"/>
    <property type="match status" value="1"/>
</dbReference>
<keyword evidence="4" id="KW-1185">Reference proteome</keyword>
<organism evidence="3 4">
    <name type="scientific">Verticiella sediminum</name>
    <dbReference type="NCBI Taxonomy" id="1247510"/>
    <lineage>
        <taxon>Bacteria</taxon>
        <taxon>Pseudomonadati</taxon>
        <taxon>Pseudomonadota</taxon>
        <taxon>Betaproteobacteria</taxon>
        <taxon>Burkholderiales</taxon>
        <taxon>Alcaligenaceae</taxon>
        <taxon>Verticiella</taxon>
    </lineage>
</organism>
<dbReference type="InterPro" id="IPR036111">
    <property type="entry name" value="Mal/L-sulfo/L-lacto_DH-like_sf"/>
</dbReference>
<comment type="caution">
    <text evidence="3">The sequence shown here is derived from an EMBL/GenBank/DDBJ whole genome shotgun (WGS) entry which is preliminary data.</text>
</comment>
<dbReference type="InterPro" id="IPR003767">
    <property type="entry name" value="Malate/L-lactate_DH-like"/>
</dbReference>
<dbReference type="InterPro" id="IPR043143">
    <property type="entry name" value="Mal/L-sulf/L-lact_DH-like_NADP"/>
</dbReference>
<dbReference type="AlphaFoldDB" id="A0A556B1E4"/>
<dbReference type="OrthoDB" id="924592at2"/>
<dbReference type="PANTHER" id="PTHR11091">
    <property type="entry name" value="OXIDOREDUCTASE-RELATED"/>
    <property type="match status" value="1"/>
</dbReference>
<protein>
    <submittedName>
        <fullName evidence="3">Ldh family oxidoreductase</fullName>
    </submittedName>
</protein>
<sequence>MERFRALARSQRKFCKPSLRPKDGVNGRRTCVVRVSRCPRGLERPVSVGISLLPRHETDMTTNLLDPQSTSLLDKDGPDTVRMSIPDAEAVGMKALRALGFSEEDAKITVDQLIDNALCGYRFTSLPRILAIAENKRIEHRAPVKIVHETPLSALMDGGNNVGYVSVYHAAQLAIKKAKASGFAIVGVNNSYFSGRNAYYTELVVKEGFVCVHVASAMPRVVPPGGAQVALGTNPMCLGFPTTKDPLIIDIGTASMMWGDVGLHAHLGLPLPEGIGVDANGKPSTDAAAVLEGGVVPFGGHKGYGLSLAVQALGLLAGSSLPRNMPADYGFVFLVIDPRTLQPGGEFEAQATDLINHLKSVRRQPGVDEIRVPSERAFRERRQRLTQGLVFDKKVIDSLEALSQ</sequence>
<evidence type="ECO:0000256" key="2">
    <source>
        <dbReference type="ARBA" id="ARBA00023002"/>
    </source>
</evidence>
<accession>A0A556B1E4</accession>
<name>A0A556B1E4_9BURK</name>
<evidence type="ECO:0000313" key="3">
    <source>
        <dbReference type="EMBL" id="TSH98982.1"/>
    </source>
</evidence>
<reference evidence="3 4" key="1">
    <citation type="submission" date="2019-07" db="EMBL/GenBank/DDBJ databases">
        <title>Qingshengfaniella alkalisoli gen. nov., sp. nov., isolated from saline soil.</title>
        <authorList>
            <person name="Xu L."/>
            <person name="Huang X.-X."/>
            <person name="Sun J.-Q."/>
        </authorList>
    </citation>
    <scope>NUCLEOTIDE SEQUENCE [LARGE SCALE GENOMIC DNA]</scope>
    <source>
        <strain evidence="3 4">DSM 27279</strain>
    </source>
</reference>
<dbReference type="GO" id="GO:0016491">
    <property type="term" value="F:oxidoreductase activity"/>
    <property type="evidence" value="ECO:0007669"/>
    <property type="project" value="UniProtKB-KW"/>
</dbReference>